<organism evidence="1 2">
    <name type="scientific">Panagrolaimus sp. ES5</name>
    <dbReference type="NCBI Taxonomy" id="591445"/>
    <lineage>
        <taxon>Eukaryota</taxon>
        <taxon>Metazoa</taxon>
        <taxon>Ecdysozoa</taxon>
        <taxon>Nematoda</taxon>
        <taxon>Chromadorea</taxon>
        <taxon>Rhabditida</taxon>
        <taxon>Tylenchina</taxon>
        <taxon>Panagrolaimomorpha</taxon>
        <taxon>Panagrolaimoidea</taxon>
        <taxon>Panagrolaimidae</taxon>
        <taxon>Panagrolaimus</taxon>
    </lineage>
</organism>
<accession>A0AC34FR89</accession>
<proteinExistence type="predicted"/>
<evidence type="ECO:0000313" key="2">
    <source>
        <dbReference type="WBParaSite" id="ES5_v2.g19672.t1"/>
    </source>
</evidence>
<name>A0AC34FR89_9BILA</name>
<dbReference type="Proteomes" id="UP000887579">
    <property type="component" value="Unplaced"/>
</dbReference>
<dbReference type="WBParaSite" id="ES5_v2.g19672.t1">
    <property type="protein sequence ID" value="ES5_v2.g19672.t1"/>
    <property type="gene ID" value="ES5_v2.g19672"/>
</dbReference>
<reference evidence="2" key="1">
    <citation type="submission" date="2022-11" db="UniProtKB">
        <authorList>
            <consortium name="WormBaseParasite"/>
        </authorList>
    </citation>
    <scope>IDENTIFICATION</scope>
</reference>
<protein>
    <submittedName>
        <fullName evidence="2">Uncharacterized protein</fullName>
    </submittedName>
</protein>
<sequence>MSATEDLIIVKEAKFNHGTAILNNCKGFSADFSFSKSESNGKELLEKSDKSLEDFEYLNHNNYGKENQQKYLKKDHSSVNNLSTHLSAYENSVEGSNNSKNEKVLAQLSTKNKMSQFDKSWKDFKNVFMGRKNVYDSFEFPRQQEGNERTKPEVMQFKASQKLVNPNNLDGDSRPVYSFKSDSDDNITVYSVDSMRAERNADARPVYSFPSDSDDNITVYSLDSLSEDANEMEPVIELVDKKLFINEQGPLYQSKWDKKSNIKYFYCKESKECKASAVLQNDKLLKEKCNLVHQCNIKSAKKQSRSYSNPPKTSLENRQSKRSPSAPHYQQQFYHHEPASRDNSTTTTTAPQHHQQQHGDISAIKIKVIANARNDTSIEKLINAQAAENKSVKNYIYF</sequence>
<evidence type="ECO:0000313" key="1">
    <source>
        <dbReference type="Proteomes" id="UP000887579"/>
    </source>
</evidence>